<comment type="catalytic activity">
    <reaction evidence="14 15">
        <text>2'-deoxyribonucleotide-(2'-deoxyribose 5'-phosphate)-2'-deoxyribonucleotide-DNA = a 3'-end 2'-deoxyribonucleotide-(2,3-dehydro-2,3-deoxyribose 5'-phosphate)-DNA + a 5'-end 5'-phospho-2'-deoxyribonucleoside-DNA + H(+)</text>
        <dbReference type="Rhea" id="RHEA:66592"/>
        <dbReference type="Rhea" id="RHEA-COMP:13180"/>
        <dbReference type="Rhea" id="RHEA-COMP:16897"/>
        <dbReference type="Rhea" id="RHEA-COMP:17067"/>
        <dbReference type="ChEBI" id="CHEBI:15378"/>
        <dbReference type="ChEBI" id="CHEBI:136412"/>
        <dbReference type="ChEBI" id="CHEBI:157695"/>
        <dbReference type="ChEBI" id="CHEBI:167181"/>
        <dbReference type="EC" id="4.2.99.18"/>
    </reaction>
</comment>
<evidence type="ECO:0000256" key="15">
    <source>
        <dbReference type="HAMAP-Rule" id="MF_00103"/>
    </source>
</evidence>
<keyword evidence="13 15" id="KW-0326">Glycosidase</keyword>
<reference evidence="18 19" key="1">
    <citation type="journal article" date="2012" name="J. Bacteriol.">
        <title>Complete genome sequence of Pelagibacterium halotolerans B2T.</title>
        <authorList>
            <person name="Huo Y.Y."/>
            <person name="Cheng H."/>
            <person name="Han X.F."/>
            <person name="Jiang X.W."/>
            <person name="Sun C."/>
            <person name="Zhang X.Q."/>
            <person name="Zhu X.F."/>
            <person name="Liu Y.F."/>
            <person name="Li P.F."/>
            <person name="Ni P.X."/>
            <person name="Wu M."/>
        </authorList>
    </citation>
    <scope>NUCLEOTIDE SEQUENCE [LARGE SCALE GENOMIC DNA]</scope>
    <source>
        <strain evidence="19">DSM 22347 / JCM 15775 / CGMCC 1.7692 / B2</strain>
    </source>
</reference>
<dbReference type="EC" id="3.2.2.23" evidence="15"/>
<dbReference type="eggNOG" id="COG0266">
    <property type="taxonomic scope" value="Bacteria"/>
</dbReference>
<gene>
    <name evidence="15" type="primary">mutM</name>
    <name evidence="15" type="synonym">fpg</name>
    <name evidence="18" type="ordered locus">KKY_3422</name>
</gene>
<evidence type="ECO:0000256" key="8">
    <source>
        <dbReference type="ARBA" id="ARBA00022833"/>
    </source>
</evidence>
<feature type="active site" description="Proton donor; for delta-elimination activity" evidence="15">
    <location>
        <position position="280"/>
    </location>
</feature>
<evidence type="ECO:0000256" key="1">
    <source>
        <dbReference type="ARBA" id="ARBA00001668"/>
    </source>
</evidence>
<dbReference type="GO" id="GO:0140078">
    <property type="term" value="F:class I DNA-(apurinic or apyrimidinic site) endonuclease activity"/>
    <property type="evidence" value="ECO:0007669"/>
    <property type="project" value="UniProtKB-EC"/>
</dbReference>
<dbReference type="InterPro" id="IPR035937">
    <property type="entry name" value="FPG_N"/>
</dbReference>
<dbReference type="GO" id="GO:0008270">
    <property type="term" value="F:zinc ion binding"/>
    <property type="evidence" value="ECO:0007669"/>
    <property type="project" value="UniProtKB-UniRule"/>
</dbReference>
<dbReference type="PANTHER" id="PTHR22993">
    <property type="entry name" value="FORMAMIDOPYRIMIDINE-DNA GLYCOSYLASE"/>
    <property type="match status" value="1"/>
</dbReference>
<feature type="domain" description="FPG-type" evidence="16">
    <location>
        <begin position="254"/>
        <end position="290"/>
    </location>
</feature>
<evidence type="ECO:0000256" key="11">
    <source>
        <dbReference type="ARBA" id="ARBA00023239"/>
    </source>
</evidence>
<feature type="active site" description="Schiff-base intermediate with DNA" evidence="15">
    <location>
        <position position="5"/>
    </location>
</feature>
<dbReference type="InterPro" id="IPR010979">
    <property type="entry name" value="Ribosomal_uS13-like_H2TH"/>
</dbReference>
<feature type="binding site" evidence="15">
    <location>
        <position position="105"/>
    </location>
    <ligand>
        <name>DNA</name>
        <dbReference type="ChEBI" id="CHEBI:16991"/>
    </ligand>
</feature>
<dbReference type="SUPFAM" id="SSF57716">
    <property type="entry name" value="Glucocorticoid receptor-like (DNA-binding domain)"/>
    <property type="match status" value="1"/>
</dbReference>
<dbReference type="HOGENOM" id="CLU_038423_1_1_5"/>
<dbReference type="GO" id="GO:0034039">
    <property type="term" value="F:8-oxo-7,8-dihydroguanine DNA N-glycosylase activity"/>
    <property type="evidence" value="ECO:0007669"/>
    <property type="project" value="TreeGrafter"/>
</dbReference>
<evidence type="ECO:0000313" key="19">
    <source>
        <dbReference type="Proteomes" id="UP000008850"/>
    </source>
</evidence>
<evidence type="ECO:0000256" key="5">
    <source>
        <dbReference type="ARBA" id="ARBA00022763"/>
    </source>
</evidence>
<keyword evidence="10 15" id="KW-0234">DNA repair</keyword>
<dbReference type="EC" id="4.2.99.18" evidence="15"/>
<keyword evidence="8 15" id="KW-0862">Zinc</keyword>
<dbReference type="STRING" id="1082931.KKY_3422"/>
<dbReference type="PROSITE" id="PS51068">
    <property type="entry name" value="FPG_CAT"/>
    <property type="match status" value="1"/>
</dbReference>
<dbReference type="InterPro" id="IPR012319">
    <property type="entry name" value="FPG_cat"/>
</dbReference>
<dbReference type="SUPFAM" id="SSF46946">
    <property type="entry name" value="S13-like H2TH domain"/>
    <property type="match status" value="1"/>
</dbReference>
<keyword evidence="4 15" id="KW-0479">Metal-binding</keyword>
<evidence type="ECO:0000256" key="3">
    <source>
        <dbReference type="ARBA" id="ARBA00011245"/>
    </source>
</evidence>
<evidence type="ECO:0000256" key="10">
    <source>
        <dbReference type="ARBA" id="ARBA00023204"/>
    </source>
</evidence>
<dbReference type="GO" id="GO:0003684">
    <property type="term" value="F:damaged DNA binding"/>
    <property type="evidence" value="ECO:0007669"/>
    <property type="project" value="InterPro"/>
</dbReference>
<keyword evidence="12 15" id="KW-0511">Multifunctional enzyme</keyword>
<dbReference type="NCBIfam" id="NF002211">
    <property type="entry name" value="PRK01103.1"/>
    <property type="match status" value="1"/>
</dbReference>
<evidence type="ECO:0000313" key="18">
    <source>
        <dbReference type="EMBL" id="AEQ53409.1"/>
    </source>
</evidence>
<dbReference type="PATRIC" id="fig|1082931.4.peg.3374"/>
<comment type="catalytic activity">
    <reaction evidence="1 15">
        <text>Hydrolysis of DNA containing ring-opened 7-methylguanine residues, releasing 2,6-diamino-4-hydroxy-5-(N-methyl)formamidopyrimidine.</text>
        <dbReference type="EC" id="3.2.2.23"/>
    </reaction>
</comment>
<feature type="active site" description="Proton donor; for beta-elimination activity" evidence="15">
    <location>
        <position position="61"/>
    </location>
</feature>
<keyword evidence="9 15" id="KW-0238">DNA-binding</keyword>
<evidence type="ECO:0000256" key="2">
    <source>
        <dbReference type="ARBA" id="ARBA00009409"/>
    </source>
</evidence>
<dbReference type="PROSITE" id="PS51066">
    <property type="entry name" value="ZF_FPG_2"/>
    <property type="match status" value="1"/>
</dbReference>
<dbReference type="NCBIfam" id="TIGR00577">
    <property type="entry name" value="fpg"/>
    <property type="match status" value="1"/>
</dbReference>
<dbReference type="PROSITE" id="PS01242">
    <property type="entry name" value="ZF_FPG_1"/>
    <property type="match status" value="1"/>
</dbReference>
<dbReference type="Pfam" id="PF06831">
    <property type="entry name" value="H2TH"/>
    <property type="match status" value="1"/>
</dbReference>
<accession>G4R8K4</accession>
<evidence type="ECO:0000256" key="9">
    <source>
        <dbReference type="ARBA" id="ARBA00023125"/>
    </source>
</evidence>
<dbReference type="InterPro" id="IPR000214">
    <property type="entry name" value="Znf_DNA_glyclase/AP_lyase"/>
</dbReference>
<dbReference type="KEGG" id="phl:KKY_3422"/>
<comment type="similarity">
    <text evidence="2 15">Belongs to the FPG family.</text>
</comment>
<feature type="active site" description="Proton donor" evidence="15">
    <location>
        <position position="6"/>
    </location>
</feature>
<keyword evidence="5 15" id="KW-0227">DNA damage</keyword>
<comment type="subunit">
    <text evidence="3 15">Monomer.</text>
</comment>
<dbReference type="Gene3D" id="1.10.8.50">
    <property type="match status" value="1"/>
</dbReference>
<dbReference type="InterPro" id="IPR015886">
    <property type="entry name" value="H2TH_FPG"/>
</dbReference>
<feature type="binding site" evidence="15">
    <location>
        <position position="128"/>
    </location>
    <ligand>
        <name>DNA</name>
        <dbReference type="ChEBI" id="CHEBI:16991"/>
    </ligand>
</feature>
<protein>
    <recommendedName>
        <fullName evidence="15">Formamidopyrimidine-DNA glycosylase</fullName>
        <shortName evidence="15">Fapy-DNA glycosylase</shortName>
        <ecNumber evidence="15">3.2.2.23</ecNumber>
    </recommendedName>
    <alternativeName>
        <fullName evidence="15">DNA-(apurinic or apyrimidinic site) lyase MutM</fullName>
        <shortName evidence="15">AP lyase MutM</shortName>
        <ecNumber evidence="15">4.2.99.18</ecNumber>
    </alternativeName>
</protein>
<dbReference type="GO" id="GO:0006284">
    <property type="term" value="P:base-excision repair"/>
    <property type="evidence" value="ECO:0007669"/>
    <property type="project" value="InterPro"/>
</dbReference>
<dbReference type="FunFam" id="1.10.8.50:FF:000003">
    <property type="entry name" value="Formamidopyrimidine-DNA glycosylase"/>
    <property type="match status" value="1"/>
</dbReference>
<evidence type="ECO:0000256" key="4">
    <source>
        <dbReference type="ARBA" id="ARBA00022723"/>
    </source>
</evidence>
<feature type="binding site" evidence="15">
    <location>
        <position position="169"/>
    </location>
    <ligand>
        <name>DNA</name>
        <dbReference type="ChEBI" id="CHEBI:16991"/>
    </ligand>
</feature>
<dbReference type="InterPro" id="IPR015887">
    <property type="entry name" value="DNA_glyclase_Znf_dom_DNA_BS"/>
</dbReference>
<evidence type="ECO:0000256" key="7">
    <source>
        <dbReference type="ARBA" id="ARBA00022801"/>
    </source>
</evidence>
<keyword evidence="7 15" id="KW-0378">Hydrolase</keyword>
<dbReference type="HAMAP" id="MF_00103">
    <property type="entry name" value="Fapy_DNA_glycosyl"/>
    <property type="match status" value="1"/>
</dbReference>
<dbReference type="PANTHER" id="PTHR22993:SF9">
    <property type="entry name" value="FORMAMIDOPYRIMIDINE-DNA GLYCOSYLASE"/>
    <property type="match status" value="1"/>
</dbReference>
<dbReference type="EMBL" id="CP003075">
    <property type="protein sequence ID" value="AEQ53409.1"/>
    <property type="molecule type" value="Genomic_DNA"/>
</dbReference>
<dbReference type="Pfam" id="PF01149">
    <property type="entry name" value="Fapy_DNA_glyco"/>
    <property type="match status" value="1"/>
</dbReference>
<comment type="cofactor">
    <cofactor evidence="15">
        <name>Zn(2+)</name>
        <dbReference type="ChEBI" id="CHEBI:29105"/>
    </cofactor>
    <text evidence="15">Binds 1 zinc ion per subunit.</text>
</comment>
<dbReference type="CDD" id="cd08966">
    <property type="entry name" value="EcFpg-like_N"/>
    <property type="match status" value="1"/>
</dbReference>
<evidence type="ECO:0000256" key="14">
    <source>
        <dbReference type="ARBA" id="ARBA00044632"/>
    </source>
</evidence>
<evidence type="ECO:0000259" key="16">
    <source>
        <dbReference type="PROSITE" id="PS51066"/>
    </source>
</evidence>
<comment type="function">
    <text evidence="15">Involved in base excision repair of DNA damaged by oxidation or by mutagenic agents. Acts as DNA glycosylase that recognizes and removes damaged bases. Has a preference for oxidized purines, such as 7,8-dihydro-8-oxoguanine (8-oxoG). Has AP (apurinic/apyrimidinic) lyase activity and introduces nicks in the DNA strand. Cleaves the DNA backbone by beta-delta elimination to generate a single-strand break at the site of the removed base with both 3'- and 5'-phosphates.</text>
</comment>
<evidence type="ECO:0000259" key="17">
    <source>
        <dbReference type="PROSITE" id="PS51068"/>
    </source>
</evidence>
<dbReference type="InterPro" id="IPR020629">
    <property type="entry name" value="FPG_Glyclase"/>
</dbReference>
<dbReference type="AlphaFoldDB" id="G4R8K4"/>
<organism evidence="18 19">
    <name type="scientific">Pelagibacterium halotolerans (strain DSM 22347 / JCM 15775 / CGMCC 1.7692 / B2)</name>
    <dbReference type="NCBI Taxonomy" id="1082931"/>
    <lineage>
        <taxon>Bacteria</taxon>
        <taxon>Pseudomonadati</taxon>
        <taxon>Pseudomonadota</taxon>
        <taxon>Alphaproteobacteria</taxon>
        <taxon>Hyphomicrobiales</taxon>
        <taxon>Devosiaceae</taxon>
        <taxon>Pelagibacterium</taxon>
    </lineage>
</organism>
<dbReference type="InterPro" id="IPR010663">
    <property type="entry name" value="Znf_FPG/IleRS"/>
</dbReference>
<evidence type="ECO:0000256" key="13">
    <source>
        <dbReference type="ARBA" id="ARBA00023295"/>
    </source>
</evidence>
<dbReference type="SUPFAM" id="SSF81624">
    <property type="entry name" value="N-terminal domain of MutM-like DNA repair proteins"/>
    <property type="match status" value="1"/>
</dbReference>
<keyword evidence="6 15" id="KW-0863">Zinc-finger</keyword>
<dbReference type="Gene3D" id="3.20.190.10">
    <property type="entry name" value="MutM-like, N-terminal"/>
    <property type="match status" value="1"/>
</dbReference>
<proteinExistence type="inferred from homology"/>
<dbReference type="Pfam" id="PF06827">
    <property type="entry name" value="zf-FPG_IleRS"/>
    <property type="match status" value="1"/>
</dbReference>
<name>G4R8K4_PELHB</name>
<dbReference type="SMART" id="SM01232">
    <property type="entry name" value="H2TH"/>
    <property type="match status" value="1"/>
</dbReference>
<evidence type="ECO:0000256" key="6">
    <source>
        <dbReference type="ARBA" id="ARBA00022771"/>
    </source>
</evidence>
<evidence type="ECO:0000256" key="12">
    <source>
        <dbReference type="ARBA" id="ARBA00023268"/>
    </source>
</evidence>
<feature type="domain" description="Formamidopyrimidine-DNA glycosylase catalytic" evidence="17">
    <location>
        <begin position="5"/>
        <end position="131"/>
    </location>
</feature>
<dbReference type="Proteomes" id="UP000008850">
    <property type="component" value="Chromosome"/>
</dbReference>
<dbReference type="SMART" id="SM00898">
    <property type="entry name" value="Fapy_DNA_glyco"/>
    <property type="match status" value="1"/>
</dbReference>
<sequence length="290" mass="31462">MKFMPELPEVETVRRGLAPFIEGARIESVRLNRPDLRFPFPQGFVDGLEGQTITHLGRRAKYLVAALSGGGVWLSHLGMTGAFFVADQRLAEPSRLKPGEAGGKHVHVVADLVHPSRGRVTLSYSDPRRFGFMDLFAPGTANPFIDPLGPEPLGNDLSAPYLADRLKAKKGPIKTVLLDQRVVAGLGNIYVCEALHMSRIDPRRAAGALNEREIERLVAAIRQVLEAAIAAGGSTLKDFSQADGQPGYFQHSFAVYGHEGDPCPRPECGGVTGRIVQAGRSTFYCPVCQH</sequence>
<keyword evidence="19" id="KW-1185">Reference proteome</keyword>
<keyword evidence="11 15" id="KW-0456">Lyase</keyword>